<evidence type="ECO:0000313" key="4">
    <source>
        <dbReference type="Proteomes" id="UP000547973"/>
    </source>
</evidence>
<dbReference type="Proteomes" id="UP000547973">
    <property type="component" value="Unassembled WGS sequence"/>
</dbReference>
<sequence>MTTSTRAETHDGRTAPTATTTTTATTTPHASAAPIKEANEAWESLLGAYSTLMKRFEAESMWCEVSLHEYDVLYTLSKCPAPQRLGELGRHVLLSQPGLSRLVERLVERGLVAKGPDPADARAALLSLTGEGREVQRRVGRAHARSVTDAMSSRLTPTQMSTLAGLASLLASTKMPAPTEGQPS</sequence>
<comment type="caution">
    <text evidence="3">The sequence shown here is derived from an EMBL/GenBank/DDBJ whole genome shotgun (WGS) entry which is preliminary data.</text>
</comment>
<feature type="domain" description="HTH marR-type" evidence="2">
    <location>
        <begin position="38"/>
        <end position="172"/>
    </location>
</feature>
<keyword evidence="4" id="KW-1185">Reference proteome</keyword>
<reference evidence="3 4" key="1">
    <citation type="submission" date="2020-07" db="EMBL/GenBank/DDBJ databases">
        <title>Sequencing the genomes of 1000 actinobacteria strains.</title>
        <authorList>
            <person name="Klenk H.-P."/>
        </authorList>
    </citation>
    <scope>NUCLEOTIDE SEQUENCE [LARGE SCALE GENOMIC DNA]</scope>
    <source>
        <strain evidence="3 4">DSM 19970</strain>
    </source>
</reference>
<dbReference type="EMBL" id="JACBZO010000001">
    <property type="protein sequence ID" value="NYI41011.1"/>
    <property type="molecule type" value="Genomic_DNA"/>
</dbReference>
<dbReference type="OrthoDB" id="3178168at2"/>
<dbReference type="PROSITE" id="PS50995">
    <property type="entry name" value="HTH_MARR_2"/>
    <property type="match status" value="1"/>
</dbReference>
<gene>
    <name evidence="3" type="ORF">BKA03_001130</name>
</gene>
<dbReference type="InterPro" id="IPR036390">
    <property type="entry name" value="WH_DNA-bd_sf"/>
</dbReference>
<evidence type="ECO:0000259" key="2">
    <source>
        <dbReference type="PROSITE" id="PS50995"/>
    </source>
</evidence>
<dbReference type="InterPro" id="IPR036388">
    <property type="entry name" value="WH-like_DNA-bd_sf"/>
</dbReference>
<dbReference type="PANTHER" id="PTHR33164">
    <property type="entry name" value="TRANSCRIPTIONAL REGULATOR, MARR FAMILY"/>
    <property type="match status" value="1"/>
</dbReference>
<dbReference type="GO" id="GO:0003700">
    <property type="term" value="F:DNA-binding transcription factor activity"/>
    <property type="evidence" value="ECO:0007669"/>
    <property type="project" value="InterPro"/>
</dbReference>
<keyword evidence="3" id="KW-0238">DNA-binding</keyword>
<dbReference type="AlphaFoldDB" id="A0A7Z0CH06"/>
<proteinExistence type="predicted"/>
<dbReference type="RefSeq" id="WP_083971652.1">
    <property type="nucleotide sequence ID" value="NZ_BBRC01000007.1"/>
</dbReference>
<accession>A0A7Z0CH06</accession>
<dbReference type="PANTHER" id="PTHR33164:SF43">
    <property type="entry name" value="HTH-TYPE TRANSCRIPTIONAL REPRESSOR YETL"/>
    <property type="match status" value="1"/>
</dbReference>
<dbReference type="InterPro" id="IPR039422">
    <property type="entry name" value="MarR/SlyA-like"/>
</dbReference>
<dbReference type="SMART" id="SM00347">
    <property type="entry name" value="HTH_MARR"/>
    <property type="match status" value="1"/>
</dbReference>
<dbReference type="Pfam" id="PF12802">
    <property type="entry name" value="MarR_2"/>
    <property type="match status" value="1"/>
</dbReference>
<dbReference type="GO" id="GO:0003677">
    <property type="term" value="F:DNA binding"/>
    <property type="evidence" value="ECO:0007669"/>
    <property type="project" value="UniProtKB-KW"/>
</dbReference>
<dbReference type="InterPro" id="IPR000835">
    <property type="entry name" value="HTH_MarR-typ"/>
</dbReference>
<feature type="compositionally biased region" description="Low complexity" evidence="1">
    <location>
        <begin position="14"/>
        <end position="33"/>
    </location>
</feature>
<dbReference type="SUPFAM" id="SSF46785">
    <property type="entry name" value="Winged helix' DNA-binding domain"/>
    <property type="match status" value="1"/>
</dbReference>
<evidence type="ECO:0000313" key="3">
    <source>
        <dbReference type="EMBL" id="NYI41011.1"/>
    </source>
</evidence>
<protein>
    <submittedName>
        <fullName evidence="3">DNA-binding MarR family transcriptional regulator</fullName>
    </submittedName>
</protein>
<name>A0A7Z0CH06_9MICO</name>
<dbReference type="GO" id="GO:0006950">
    <property type="term" value="P:response to stress"/>
    <property type="evidence" value="ECO:0007669"/>
    <property type="project" value="TreeGrafter"/>
</dbReference>
<organism evidence="3 4">
    <name type="scientific">Demequina lutea</name>
    <dbReference type="NCBI Taxonomy" id="431489"/>
    <lineage>
        <taxon>Bacteria</taxon>
        <taxon>Bacillati</taxon>
        <taxon>Actinomycetota</taxon>
        <taxon>Actinomycetes</taxon>
        <taxon>Micrococcales</taxon>
        <taxon>Demequinaceae</taxon>
        <taxon>Demequina</taxon>
    </lineage>
</organism>
<feature type="region of interest" description="Disordered" evidence="1">
    <location>
        <begin position="1"/>
        <end position="33"/>
    </location>
</feature>
<dbReference type="Gene3D" id="1.10.10.10">
    <property type="entry name" value="Winged helix-like DNA-binding domain superfamily/Winged helix DNA-binding domain"/>
    <property type="match status" value="1"/>
</dbReference>
<evidence type="ECO:0000256" key="1">
    <source>
        <dbReference type="SAM" id="MobiDB-lite"/>
    </source>
</evidence>